<dbReference type="EMBL" id="CP120992">
    <property type="protein sequence ID" value="WLQ42657.1"/>
    <property type="molecule type" value="Genomic_DNA"/>
</dbReference>
<reference evidence="2 3" key="1">
    <citation type="submission" date="2023-03" db="EMBL/GenBank/DDBJ databases">
        <title>Isolation and description of six Streptomyces strains from soil environments, able to metabolize different microbial glucans.</title>
        <authorList>
            <person name="Widen T."/>
            <person name="Larsbrink J."/>
        </authorList>
    </citation>
    <scope>NUCLEOTIDE SEQUENCE [LARGE SCALE GENOMIC DNA]</scope>
    <source>
        <strain evidence="2 3">Mut2</strain>
    </source>
</reference>
<evidence type="ECO:0000313" key="2">
    <source>
        <dbReference type="EMBL" id="WLQ42657.1"/>
    </source>
</evidence>
<keyword evidence="1" id="KW-1133">Transmembrane helix</keyword>
<dbReference type="Proteomes" id="UP001229952">
    <property type="component" value="Chromosome"/>
</dbReference>
<feature type="transmembrane region" description="Helical" evidence="1">
    <location>
        <begin position="26"/>
        <end position="49"/>
    </location>
</feature>
<keyword evidence="1" id="KW-0812">Transmembrane</keyword>
<evidence type="ECO:0000256" key="1">
    <source>
        <dbReference type="SAM" id="Phobius"/>
    </source>
</evidence>
<feature type="transmembrane region" description="Helical" evidence="1">
    <location>
        <begin position="82"/>
        <end position="106"/>
    </location>
</feature>
<keyword evidence="1" id="KW-0472">Membrane</keyword>
<accession>A0ABY9I8W8</accession>
<feature type="transmembrane region" description="Helical" evidence="1">
    <location>
        <begin position="56"/>
        <end position="76"/>
    </location>
</feature>
<sequence length="127" mass="12668">MKSAVPVAAEVGPRPATAVMTAAPRVLLAAVPVVTLGMLSFVPSLVVAARRRRASDWLVCAGFTAANVAWVIWAVLTPAETRGAAFAADLLLVLVTTLGAAAHALFAGSGRRTAGPVAAGPVAAGAE</sequence>
<keyword evidence="3" id="KW-1185">Reference proteome</keyword>
<evidence type="ECO:0000313" key="3">
    <source>
        <dbReference type="Proteomes" id="UP001229952"/>
    </source>
</evidence>
<name>A0ABY9I8W8_9ACTN</name>
<evidence type="ECO:0008006" key="4">
    <source>
        <dbReference type="Google" id="ProtNLM"/>
    </source>
</evidence>
<organism evidence="2 3">
    <name type="scientific">Streptomyces laculatispora</name>
    <dbReference type="NCBI Taxonomy" id="887464"/>
    <lineage>
        <taxon>Bacteria</taxon>
        <taxon>Bacillati</taxon>
        <taxon>Actinomycetota</taxon>
        <taxon>Actinomycetes</taxon>
        <taxon>Kitasatosporales</taxon>
        <taxon>Streptomycetaceae</taxon>
        <taxon>Streptomyces</taxon>
    </lineage>
</organism>
<gene>
    <name evidence="2" type="ORF">P8A22_23575</name>
</gene>
<protein>
    <recommendedName>
        <fullName evidence="4">PQ loop repeat protein</fullName>
    </recommendedName>
</protein>
<dbReference type="RefSeq" id="WP_306090126.1">
    <property type="nucleotide sequence ID" value="NZ_CP120992.1"/>
</dbReference>
<proteinExistence type="predicted"/>